<evidence type="ECO:0000256" key="8">
    <source>
        <dbReference type="ARBA" id="ARBA00022982"/>
    </source>
</evidence>
<dbReference type="AlphaFoldDB" id="A0A418VUE9"/>
<feature type="transmembrane region" description="Helical" evidence="13">
    <location>
        <begin position="51"/>
        <end position="74"/>
    </location>
</feature>
<dbReference type="OrthoDB" id="1247465at2"/>
<dbReference type="RefSeq" id="WP_119782815.1">
    <property type="nucleotide sequence ID" value="NZ_QYUK01000016.1"/>
</dbReference>
<evidence type="ECO:0000256" key="5">
    <source>
        <dbReference type="ARBA" id="ARBA00022617"/>
    </source>
</evidence>
<comment type="subcellular location">
    <subcellularLocation>
        <location evidence="2">Cell membrane</location>
        <topology evidence="2">Multi-pass membrane protein</topology>
    </subcellularLocation>
</comment>
<dbReference type="InterPro" id="IPR016174">
    <property type="entry name" value="Di-haem_cyt_TM"/>
</dbReference>
<feature type="transmembrane region" description="Helical" evidence="13">
    <location>
        <begin position="100"/>
        <end position="117"/>
    </location>
</feature>
<dbReference type="GO" id="GO:0005886">
    <property type="term" value="C:plasma membrane"/>
    <property type="evidence" value="ECO:0007669"/>
    <property type="project" value="UniProtKB-SubCell"/>
</dbReference>
<keyword evidence="16" id="KW-1185">Reference proteome</keyword>
<keyword evidence="3" id="KW-0813">Transport</keyword>
<organism evidence="15 16">
    <name type="scientific">Oleomonas cavernae</name>
    <dbReference type="NCBI Taxonomy" id="2320859"/>
    <lineage>
        <taxon>Bacteria</taxon>
        <taxon>Pseudomonadati</taxon>
        <taxon>Pseudomonadota</taxon>
        <taxon>Alphaproteobacteria</taxon>
        <taxon>Acetobacterales</taxon>
        <taxon>Acetobacteraceae</taxon>
        <taxon>Oleomonas</taxon>
    </lineage>
</organism>
<evidence type="ECO:0000256" key="7">
    <source>
        <dbReference type="ARBA" id="ARBA00022723"/>
    </source>
</evidence>
<keyword evidence="4" id="KW-1003">Cell membrane</keyword>
<keyword evidence="11 13" id="KW-0472">Membrane</keyword>
<feature type="domain" description="Cytochrome b561 bacterial/Ni-hydrogenase" evidence="14">
    <location>
        <begin position="13"/>
        <end position="185"/>
    </location>
</feature>
<evidence type="ECO:0000256" key="3">
    <source>
        <dbReference type="ARBA" id="ARBA00022448"/>
    </source>
</evidence>
<evidence type="ECO:0000256" key="9">
    <source>
        <dbReference type="ARBA" id="ARBA00022989"/>
    </source>
</evidence>
<evidence type="ECO:0000256" key="12">
    <source>
        <dbReference type="ARBA" id="ARBA00037975"/>
    </source>
</evidence>
<keyword evidence="5" id="KW-0349">Heme</keyword>
<keyword evidence="6 13" id="KW-0812">Transmembrane</keyword>
<keyword evidence="10" id="KW-0408">Iron</keyword>
<keyword evidence="8" id="KW-0249">Electron transport</keyword>
<feature type="transmembrane region" description="Helical" evidence="13">
    <location>
        <begin position="21"/>
        <end position="39"/>
    </location>
</feature>
<protein>
    <submittedName>
        <fullName evidence="15">Cytochrome b</fullName>
    </submittedName>
</protein>
<dbReference type="GO" id="GO:0046872">
    <property type="term" value="F:metal ion binding"/>
    <property type="evidence" value="ECO:0007669"/>
    <property type="project" value="UniProtKB-KW"/>
</dbReference>
<evidence type="ECO:0000256" key="2">
    <source>
        <dbReference type="ARBA" id="ARBA00004651"/>
    </source>
</evidence>
<dbReference type="PANTHER" id="PTHR30529">
    <property type="entry name" value="CYTOCHROME B561"/>
    <property type="match status" value="1"/>
</dbReference>
<sequence length="186" mass="20986">MPRRRPATERTARWSTAQRRLHWAGVALVLAALILAWVMTNIELRALLWRFWLYQAHKTVGLLVLALVVGRIWLRVTRYRPPLPPAIPLWQRRAADAGHALLYGLLTLVPALGLLVADTAPINVPTLVFGLVKLPSLIGPSKELYDVVRPLHELAAYGLLALATGHGLMALHHHRRGLSVLRRMWW</sequence>
<comment type="similarity">
    <text evidence="12">Belongs to the cytochrome b561 family.</text>
</comment>
<dbReference type="PANTHER" id="PTHR30529:SF1">
    <property type="entry name" value="CYTOCHROME B561 HOMOLOG 2"/>
    <property type="match status" value="1"/>
</dbReference>
<dbReference type="Pfam" id="PF01292">
    <property type="entry name" value="Ni_hydr_CYTB"/>
    <property type="match status" value="1"/>
</dbReference>
<name>A0A418VUE9_9PROT</name>
<evidence type="ECO:0000313" key="16">
    <source>
        <dbReference type="Proteomes" id="UP000284605"/>
    </source>
</evidence>
<evidence type="ECO:0000256" key="6">
    <source>
        <dbReference type="ARBA" id="ARBA00022692"/>
    </source>
</evidence>
<gene>
    <name evidence="15" type="ORF">D3874_27125</name>
</gene>
<dbReference type="GO" id="GO:0009055">
    <property type="term" value="F:electron transfer activity"/>
    <property type="evidence" value="ECO:0007669"/>
    <property type="project" value="InterPro"/>
</dbReference>
<evidence type="ECO:0000256" key="4">
    <source>
        <dbReference type="ARBA" id="ARBA00022475"/>
    </source>
</evidence>
<keyword evidence="9 13" id="KW-1133">Transmembrane helix</keyword>
<evidence type="ECO:0000256" key="13">
    <source>
        <dbReference type="SAM" id="Phobius"/>
    </source>
</evidence>
<reference evidence="15 16" key="1">
    <citation type="submission" date="2018-09" db="EMBL/GenBank/DDBJ databases">
        <authorList>
            <person name="Zhu H."/>
        </authorList>
    </citation>
    <scope>NUCLEOTIDE SEQUENCE [LARGE SCALE GENOMIC DNA]</scope>
    <source>
        <strain evidence="15 16">K1W22B-8</strain>
    </source>
</reference>
<evidence type="ECO:0000313" key="15">
    <source>
        <dbReference type="EMBL" id="RJF80763.1"/>
    </source>
</evidence>
<dbReference type="EMBL" id="QYUK01000016">
    <property type="protein sequence ID" value="RJF80763.1"/>
    <property type="molecule type" value="Genomic_DNA"/>
</dbReference>
<accession>A0A418VUE9</accession>
<dbReference type="Gene3D" id="1.20.950.20">
    <property type="entry name" value="Transmembrane di-heme cytochromes, Chain C"/>
    <property type="match status" value="1"/>
</dbReference>
<feature type="transmembrane region" description="Helical" evidence="13">
    <location>
        <begin position="154"/>
        <end position="174"/>
    </location>
</feature>
<comment type="caution">
    <text evidence="15">The sequence shown here is derived from an EMBL/GenBank/DDBJ whole genome shotgun (WGS) entry which is preliminary data.</text>
</comment>
<evidence type="ECO:0000259" key="14">
    <source>
        <dbReference type="Pfam" id="PF01292"/>
    </source>
</evidence>
<dbReference type="InterPro" id="IPR011577">
    <property type="entry name" value="Cyt_b561_bac/Ni-Hgenase"/>
</dbReference>
<proteinExistence type="inferred from homology"/>
<dbReference type="GO" id="GO:0020037">
    <property type="term" value="F:heme binding"/>
    <property type="evidence" value="ECO:0007669"/>
    <property type="project" value="TreeGrafter"/>
</dbReference>
<dbReference type="Proteomes" id="UP000284605">
    <property type="component" value="Unassembled WGS sequence"/>
</dbReference>
<dbReference type="InterPro" id="IPR052168">
    <property type="entry name" value="Cytochrome_b561_oxidase"/>
</dbReference>
<dbReference type="SUPFAM" id="SSF81342">
    <property type="entry name" value="Transmembrane di-heme cytochromes"/>
    <property type="match status" value="1"/>
</dbReference>
<evidence type="ECO:0000256" key="1">
    <source>
        <dbReference type="ARBA" id="ARBA00001970"/>
    </source>
</evidence>
<dbReference type="GO" id="GO:0022904">
    <property type="term" value="P:respiratory electron transport chain"/>
    <property type="evidence" value="ECO:0007669"/>
    <property type="project" value="InterPro"/>
</dbReference>
<comment type="cofactor">
    <cofactor evidence="1">
        <name>heme b</name>
        <dbReference type="ChEBI" id="CHEBI:60344"/>
    </cofactor>
</comment>
<evidence type="ECO:0000256" key="11">
    <source>
        <dbReference type="ARBA" id="ARBA00023136"/>
    </source>
</evidence>
<evidence type="ECO:0000256" key="10">
    <source>
        <dbReference type="ARBA" id="ARBA00023004"/>
    </source>
</evidence>
<keyword evidence="7" id="KW-0479">Metal-binding</keyword>